<dbReference type="InterPro" id="IPR003265">
    <property type="entry name" value="HhH-GPD_domain"/>
</dbReference>
<dbReference type="GO" id="GO:0006307">
    <property type="term" value="P:DNA alkylation repair"/>
    <property type="evidence" value="ECO:0007669"/>
    <property type="project" value="TreeGrafter"/>
</dbReference>
<dbReference type="GO" id="GO:0032131">
    <property type="term" value="F:alkylated DNA binding"/>
    <property type="evidence" value="ECO:0007669"/>
    <property type="project" value="TreeGrafter"/>
</dbReference>
<dbReference type="OrthoDB" id="9811249at2"/>
<dbReference type="Gene3D" id="1.10.340.30">
    <property type="entry name" value="Hypothetical protein, domain 2"/>
    <property type="match status" value="1"/>
</dbReference>
<dbReference type="GO" id="GO:0005737">
    <property type="term" value="C:cytoplasm"/>
    <property type="evidence" value="ECO:0007669"/>
    <property type="project" value="TreeGrafter"/>
</dbReference>
<dbReference type="InterPro" id="IPR011257">
    <property type="entry name" value="DNA_glycosylase"/>
</dbReference>
<dbReference type="PANTHER" id="PTHR43003">
    <property type="entry name" value="DNA-3-METHYLADENINE GLYCOSYLASE"/>
    <property type="match status" value="1"/>
</dbReference>
<dbReference type="Pfam" id="PF00730">
    <property type="entry name" value="HhH-GPD"/>
    <property type="match status" value="1"/>
</dbReference>
<evidence type="ECO:0000259" key="5">
    <source>
        <dbReference type="SMART" id="SM00478"/>
    </source>
</evidence>
<dbReference type="AlphaFoldDB" id="A0A921NVX5"/>
<accession>A0A921NVX5</accession>
<dbReference type="CDD" id="cd00056">
    <property type="entry name" value="ENDO3c"/>
    <property type="match status" value="1"/>
</dbReference>
<dbReference type="SUPFAM" id="SSF48150">
    <property type="entry name" value="DNA-glycosylase"/>
    <property type="match status" value="1"/>
</dbReference>
<evidence type="ECO:0000313" key="6">
    <source>
        <dbReference type="EMBL" id="KAF1684385.1"/>
    </source>
</evidence>
<protein>
    <recommendedName>
        <fullName evidence="2">DNA-3-methyladenine glycosylase II</fullName>
        <ecNumber evidence="2">3.2.2.21</ecNumber>
    </recommendedName>
</protein>
<dbReference type="Gene3D" id="1.10.1670.40">
    <property type="match status" value="1"/>
</dbReference>
<evidence type="ECO:0000256" key="2">
    <source>
        <dbReference type="ARBA" id="ARBA00012000"/>
    </source>
</evidence>
<evidence type="ECO:0000256" key="1">
    <source>
        <dbReference type="ARBA" id="ARBA00000086"/>
    </source>
</evidence>
<dbReference type="RefSeq" id="WP_162125588.1">
    <property type="nucleotide sequence ID" value="NZ_PDWK01000125.1"/>
</dbReference>
<sequence>MPRHSRGFDVEAAWEHLQRRDRRLAAWMRRIGPLPAERGWRRPFDPVDALARAILFQQLSGKAASTIVGRVEAAIGSRRLHHDTLGRVDDATLRACGVSGNKILALRDLAAREARGEIPTLRQMAGMDQDEIVAALTPIRGIGRWTVEMMLMFRLGRPDVLPVDDLGVRKGAQRVDRLEGLPLPRELLARGERWAPYRTYASLYLWRIADGAGENVTAPRTNRSQD</sequence>
<keyword evidence="7" id="KW-1185">Reference proteome</keyword>
<evidence type="ECO:0000256" key="4">
    <source>
        <dbReference type="ARBA" id="ARBA00023204"/>
    </source>
</evidence>
<dbReference type="GO" id="GO:0032993">
    <property type="term" value="C:protein-DNA complex"/>
    <property type="evidence" value="ECO:0007669"/>
    <property type="project" value="TreeGrafter"/>
</dbReference>
<dbReference type="Proteomes" id="UP000717981">
    <property type="component" value="Unassembled WGS sequence"/>
</dbReference>
<name>A0A921NVX5_9GAMM</name>
<proteinExistence type="predicted"/>
<comment type="caution">
    <text evidence="6">The sequence shown here is derived from an EMBL/GenBank/DDBJ whole genome shotgun (WGS) entry which is preliminary data.</text>
</comment>
<organism evidence="6 7">
    <name type="scientific">Pseudoxanthomonas taiwanensis</name>
    <dbReference type="NCBI Taxonomy" id="176598"/>
    <lineage>
        <taxon>Bacteria</taxon>
        <taxon>Pseudomonadati</taxon>
        <taxon>Pseudomonadota</taxon>
        <taxon>Gammaproteobacteria</taxon>
        <taxon>Lysobacterales</taxon>
        <taxon>Lysobacteraceae</taxon>
        <taxon>Pseudoxanthomonas</taxon>
    </lineage>
</organism>
<dbReference type="InterPro" id="IPR051912">
    <property type="entry name" value="Alkylbase_DNA_Glycosylase/TA"/>
</dbReference>
<keyword evidence="3" id="KW-0227">DNA damage</keyword>
<gene>
    <name evidence="6" type="ORF">CR938_14065</name>
</gene>
<dbReference type="GO" id="GO:0006285">
    <property type="term" value="P:base-excision repair, AP site formation"/>
    <property type="evidence" value="ECO:0007669"/>
    <property type="project" value="TreeGrafter"/>
</dbReference>
<keyword evidence="4" id="KW-0234">DNA repair</keyword>
<dbReference type="SMART" id="SM00478">
    <property type="entry name" value="ENDO3c"/>
    <property type="match status" value="1"/>
</dbReference>
<dbReference type="EC" id="3.2.2.21" evidence="2"/>
<dbReference type="PANTHER" id="PTHR43003:SF5">
    <property type="entry name" value="DNA-3-METHYLADENINE GLYCOSYLASE"/>
    <property type="match status" value="1"/>
</dbReference>
<reference evidence="6" key="1">
    <citation type="submission" date="2017-10" db="EMBL/GenBank/DDBJ databases">
        <title>Whole genome sequencing of members of genus Pseudoxanthomonas.</title>
        <authorList>
            <person name="Kumar S."/>
            <person name="Bansal K."/>
            <person name="Kaur A."/>
            <person name="Patil P."/>
            <person name="Sharma S."/>
            <person name="Patil P.B."/>
        </authorList>
    </citation>
    <scope>NUCLEOTIDE SEQUENCE</scope>
    <source>
        <strain evidence="6">DSM 22914</strain>
    </source>
</reference>
<dbReference type="GO" id="GO:0008725">
    <property type="term" value="F:DNA-3-methyladenine glycosylase activity"/>
    <property type="evidence" value="ECO:0007669"/>
    <property type="project" value="TreeGrafter"/>
</dbReference>
<comment type="catalytic activity">
    <reaction evidence="1">
        <text>Hydrolysis of alkylated DNA, releasing 3-methyladenine, 3-methylguanine, 7-methylguanine and 7-methyladenine.</text>
        <dbReference type="EC" id="3.2.2.21"/>
    </reaction>
</comment>
<dbReference type="GO" id="GO:0043916">
    <property type="term" value="F:DNA-7-methylguanine glycosylase activity"/>
    <property type="evidence" value="ECO:0007669"/>
    <property type="project" value="TreeGrafter"/>
</dbReference>
<feature type="domain" description="HhH-GPD" evidence="5">
    <location>
        <begin position="55"/>
        <end position="210"/>
    </location>
</feature>
<evidence type="ECO:0000313" key="7">
    <source>
        <dbReference type="Proteomes" id="UP000717981"/>
    </source>
</evidence>
<evidence type="ECO:0000256" key="3">
    <source>
        <dbReference type="ARBA" id="ARBA00022763"/>
    </source>
</evidence>
<dbReference type="EMBL" id="PDWK01000125">
    <property type="protein sequence ID" value="KAF1684385.1"/>
    <property type="molecule type" value="Genomic_DNA"/>
</dbReference>